<sequence>MHITTPTLYHTIVIRSTAQANALASALKRNPDFGRYIKKLRLEGAYGDKLKIRATASPDIPDLCMSLAIWADSGITGLTKVMSAINARRVILMTAFSTSSLNKKHTQVLDKLCQCIASWTNLETFYFSGSSVVSSPEVDKHFRLTEALTNSISLRAIHIWLDHWLSLTILDRPCRLLFEILASDDYLERLYVHGDMASEIPVYLNSRAVVLSPRICSYRRPFTSQFVLFPNG</sequence>
<gene>
    <name evidence="1" type="ORF">EXIGLDRAFT_717668</name>
</gene>
<keyword evidence="2" id="KW-1185">Reference proteome</keyword>
<proteinExistence type="predicted"/>
<dbReference type="EMBL" id="KV425997">
    <property type="protein sequence ID" value="KZV93015.1"/>
    <property type="molecule type" value="Genomic_DNA"/>
</dbReference>
<accession>A0A165I7N6</accession>
<dbReference type="Proteomes" id="UP000077266">
    <property type="component" value="Unassembled WGS sequence"/>
</dbReference>
<dbReference type="InParanoid" id="A0A165I7N6"/>
<dbReference type="AlphaFoldDB" id="A0A165I7N6"/>
<name>A0A165I7N6_EXIGL</name>
<protein>
    <submittedName>
        <fullName evidence="1">Uncharacterized protein</fullName>
    </submittedName>
</protein>
<dbReference type="OrthoDB" id="2786563at2759"/>
<evidence type="ECO:0000313" key="1">
    <source>
        <dbReference type="EMBL" id="KZV93015.1"/>
    </source>
</evidence>
<reference evidence="1 2" key="1">
    <citation type="journal article" date="2016" name="Mol. Biol. Evol.">
        <title>Comparative Genomics of Early-Diverging Mushroom-Forming Fungi Provides Insights into the Origins of Lignocellulose Decay Capabilities.</title>
        <authorList>
            <person name="Nagy L.G."/>
            <person name="Riley R."/>
            <person name="Tritt A."/>
            <person name="Adam C."/>
            <person name="Daum C."/>
            <person name="Floudas D."/>
            <person name="Sun H."/>
            <person name="Yadav J.S."/>
            <person name="Pangilinan J."/>
            <person name="Larsson K.H."/>
            <person name="Matsuura K."/>
            <person name="Barry K."/>
            <person name="Labutti K."/>
            <person name="Kuo R."/>
            <person name="Ohm R.A."/>
            <person name="Bhattacharya S.S."/>
            <person name="Shirouzu T."/>
            <person name="Yoshinaga Y."/>
            <person name="Martin F.M."/>
            <person name="Grigoriev I.V."/>
            <person name="Hibbett D.S."/>
        </authorList>
    </citation>
    <scope>NUCLEOTIDE SEQUENCE [LARGE SCALE GENOMIC DNA]</scope>
    <source>
        <strain evidence="1 2">HHB12029</strain>
    </source>
</reference>
<organism evidence="1 2">
    <name type="scientific">Exidia glandulosa HHB12029</name>
    <dbReference type="NCBI Taxonomy" id="1314781"/>
    <lineage>
        <taxon>Eukaryota</taxon>
        <taxon>Fungi</taxon>
        <taxon>Dikarya</taxon>
        <taxon>Basidiomycota</taxon>
        <taxon>Agaricomycotina</taxon>
        <taxon>Agaricomycetes</taxon>
        <taxon>Auriculariales</taxon>
        <taxon>Exidiaceae</taxon>
        <taxon>Exidia</taxon>
    </lineage>
</organism>
<evidence type="ECO:0000313" key="2">
    <source>
        <dbReference type="Proteomes" id="UP000077266"/>
    </source>
</evidence>